<keyword evidence="5" id="KW-1185">Reference proteome</keyword>
<dbReference type="InterPro" id="IPR011234">
    <property type="entry name" value="Fumarylacetoacetase-like_C"/>
</dbReference>
<proteinExistence type="inferred from homology"/>
<dbReference type="PANTHER" id="PTHR11820:SF112">
    <property type="entry name" value="FUMARYLACETOACETATE HYDROLASE FAMILY PROTEIN (AFU_ORTHOLOGUE AFUA_1G02370)-RELATED"/>
    <property type="match status" value="1"/>
</dbReference>
<dbReference type="Proteomes" id="UP001628179">
    <property type="component" value="Unassembled WGS sequence"/>
</dbReference>
<dbReference type="PANTHER" id="PTHR11820">
    <property type="entry name" value="ACYLPYRUVASE"/>
    <property type="match status" value="1"/>
</dbReference>
<dbReference type="SUPFAM" id="SSF56529">
    <property type="entry name" value="FAH"/>
    <property type="match status" value="1"/>
</dbReference>
<evidence type="ECO:0000256" key="1">
    <source>
        <dbReference type="ARBA" id="ARBA00010211"/>
    </source>
</evidence>
<dbReference type="GeneID" id="98171787"/>
<name>A0ABQ0FZA1_9PEZI</name>
<dbReference type="Pfam" id="PF01557">
    <property type="entry name" value="FAA_hydrolase"/>
    <property type="match status" value="1"/>
</dbReference>
<dbReference type="Gene3D" id="3.90.850.10">
    <property type="entry name" value="Fumarylacetoacetase-like, C-terminal domain"/>
    <property type="match status" value="1"/>
</dbReference>
<dbReference type="RefSeq" id="XP_070912565.1">
    <property type="nucleotide sequence ID" value="XM_071056464.1"/>
</dbReference>
<dbReference type="EMBL" id="BAAFSV010000001">
    <property type="protein sequence ID" value="GAB1310832.1"/>
    <property type="molecule type" value="Genomic_DNA"/>
</dbReference>
<evidence type="ECO:0000313" key="4">
    <source>
        <dbReference type="EMBL" id="GAB1310832.1"/>
    </source>
</evidence>
<accession>A0ABQ0FZA1</accession>
<evidence type="ECO:0000256" key="2">
    <source>
        <dbReference type="ARBA" id="ARBA00022723"/>
    </source>
</evidence>
<protein>
    <recommendedName>
        <fullName evidence="3">Fumarylacetoacetase-like C-terminal domain-containing protein</fullName>
    </recommendedName>
</protein>
<gene>
    <name evidence="4" type="ORF">MFIFM68171_01042</name>
</gene>
<evidence type="ECO:0000313" key="5">
    <source>
        <dbReference type="Proteomes" id="UP001628179"/>
    </source>
</evidence>
<comment type="similarity">
    <text evidence="1">Belongs to the FAH family.</text>
</comment>
<sequence length="200" mass="22237">MQVPFSRLIRFRAPNGLSYYGQPILPPGIRDIAMARQAHVITGDIWKNPTLTNHVADVRKLLSPLAPYHIGTVRCLGLNYRDHVEESNMPVPNEPVVFYKPFTAVTGPFNDILIPAIAQQNPSLDYESELVVVIGRQGKDVPESQALDFVLGYAAGNDVSHRHLQLERGGGQWSMGKGFDRWAPFGPGIVTKELTPTRRI</sequence>
<reference evidence="4 5" key="1">
    <citation type="submission" date="2024-09" db="EMBL/GenBank/DDBJ databases">
        <title>Itraconazole resistance in Madurella fahalii resulting from another homologue of gene encoding cytochrome P450 14-alpha sterol demethylase (CYP51).</title>
        <authorList>
            <person name="Yoshioka I."/>
            <person name="Fahal A.H."/>
            <person name="Kaneko S."/>
            <person name="Yaguchi T."/>
        </authorList>
    </citation>
    <scope>NUCLEOTIDE SEQUENCE [LARGE SCALE GENOMIC DNA]</scope>
    <source>
        <strain evidence="4 5">IFM 68171</strain>
    </source>
</reference>
<keyword evidence="2" id="KW-0479">Metal-binding</keyword>
<dbReference type="InterPro" id="IPR036663">
    <property type="entry name" value="Fumarylacetoacetase_C_sf"/>
</dbReference>
<feature type="domain" description="Fumarylacetoacetase-like C-terminal" evidence="3">
    <location>
        <begin position="73"/>
        <end position="193"/>
    </location>
</feature>
<evidence type="ECO:0000259" key="3">
    <source>
        <dbReference type="Pfam" id="PF01557"/>
    </source>
</evidence>
<organism evidence="4 5">
    <name type="scientific">Madurella fahalii</name>
    <dbReference type="NCBI Taxonomy" id="1157608"/>
    <lineage>
        <taxon>Eukaryota</taxon>
        <taxon>Fungi</taxon>
        <taxon>Dikarya</taxon>
        <taxon>Ascomycota</taxon>
        <taxon>Pezizomycotina</taxon>
        <taxon>Sordariomycetes</taxon>
        <taxon>Sordariomycetidae</taxon>
        <taxon>Sordariales</taxon>
        <taxon>Sordariales incertae sedis</taxon>
        <taxon>Madurella</taxon>
    </lineage>
</organism>
<comment type="caution">
    <text evidence="4">The sequence shown here is derived from an EMBL/GenBank/DDBJ whole genome shotgun (WGS) entry which is preliminary data.</text>
</comment>